<sequence length="172" mass="19850">MGSVKEMQKLQKVFQVIKGESQIYSLHKEMRDYRLLCSRICDRTYSSSYIGEIYQQLMKTMAEYVPGKTVKERTEYQAVTKQSVIQQPVDYQQIQTTQQYQVPAQIQYAATTNQYIPTTQSQFTTTIPMTTTQYIPQQFTYSQFPVTVIYGQLSNATSTYSQLPTITTATYG</sequence>
<organism evidence="1 2">
    <name type="scientific">Paramecium sonneborni</name>
    <dbReference type="NCBI Taxonomy" id="65129"/>
    <lineage>
        <taxon>Eukaryota</taxon>
        <taxon>Sar</taxon>
        <taxon>Alveolata</taxon>
        <taxon>Ciliophora</taxon>
        <taxon>Intramacronucleata</taxon>
        <taxon>Oligohymenophorea</taxon>
        <taxon>Peniculida</taxon>
        <taxon>Parameciidae</taxon>
        <taxon>Paramecium</taxon>
    </lineage>
</organism>
<gene>
    <name evidence="1" type="ORF">PSON_ATCC_30995.1.T0880279</name>
</gene>
<reference evidence="1" key="1">
    <citation type="submission" date="2021-01" db="EMBL/GenBank/DDBJ databases">
        <authorList>
            <consortium name="Genoscope - CEA"/>
            <person name="William W."/>
        </authorList>
    </citation>
    <scope>NUCLEOTIDE SEQUENCE</scope>
</reference>
<protein>
    <submittedName>
        <fullName evidence="1">Uncharacterized protein</fullName>
    </submittedName>
</protein>
<dbReference type="AlphaFoldDB" id="A0A8S1PVY4"/>
<name>A0A8S1PVY4_9CILI</name>
<dbReference type="Proteomes" id="UP000692954">
    <property type="component" value="Unassembled WGS sequence"/>
</dbReference>
<evidence type="ECO:0000313" key="1">
    <source>
        <dbReference type="EMBL" id="CAD8107420.1"/>
    </source>
</evidence>
<accession>A0A8S1PVY4</accession>
<keyword evidence="2" id="KW-1185">Reference proteome</keyword>
<proteinExistence type="predicted"/>
<dbReference type="EMBL" id="CAJJDN010000088">
    <property type="protein sequence ID" value="CAD8107420.1"/>
    <property type="molecule type" value="Genomic_DNA"/>
</dbReference>
<comment type="caution">
    <text evidence="1">The sequence shown here is derived from an EMBL/GenBank/DDBJ whole genome shotgun (WGS) entry which is preliminary data.</text>
</comment>
<evidence type="ECO:0000313" key="2">
    <source>
        <dbReference type="Proteomes" id="UP000692954"/>
    </source>
</evidence>